<organism evidence="1 2">
    <name type="scientific">Variovorax guangxiensis</name>
    <dbReference type="NCBI Taxonomy" id="1775474"/>
    <lineage>
        <taxon>Bacteria</taxon>
        <taxon>Pseudomonadati</taxon>
        <taxon>Pseudomonadota</taxon>
        <taxon>Betaproteobacteria</taxon>
        <taxon>Burkholderiales</taxon>
        <taxon>Comamonadaceae</taxon>
        <taxon>Variovorax</taxon>
    </lineage>
</organism>
<dbReference type="AlphaFoldDB" id="A0A840G0R0"/>
<gene>
    <name evidence="1" type="ORF">GGD71_005696</name>
</gene>
<dbReference type="RefSeq" id="WP_184641751.1">
    <property type="nucleotide sequence ID" value="NZ_JACIFZ010000009.1"/>
</dbReference>
<name>A0A840G0R0_9BURK</name>
<dbReference type="Proteomes" id="UP000524450">
    <property type="component" value="Unassembled WGS sequence"/>
</dbReference>
<evidence type="ECO:0000313" key="2">
    <source>
        <dbReference type="Proteomes" id="UP000524450"/>
    </source>
</evidence>
<sequence>MADIYFTEFNRMFFHYYYRSVVEVTSRMRDEKPRTPKDVPQFLKEDPKEWLASYAPGKFKDKRVAMYAGMTL</sequence>
<accession>A0A840G0R0</accession>
<protein>
    <submittedName>
        <fullName evidence="1">Uncharacterized protein</fullName>
    </submittedName>
</protein>
<evidence type="ECO:0000313" key="1">
    <source>
        <dbReference type="EMBL" id="MBB4224887.1"/>
    </source>
</evidence>
<dbReference type="EMBL" id="JACIFZ010000009">
    <property type="protein sequence ID" value="MBB4224887.1"/>
    <property type="molecule type" value="Genomic_DNA"/>
</dbReference>
<comment type="caution">
    <text evidence="1">The sequence shown here is derived from an EMBL/GenBank/DDBJ whole genome shotgun (WGS) entry which is preliminary data.</text>
</comment>
<proteinExistence type="predicted"/>
<reference evidence="1 2" key="1">
    <citation type="submission" date="2020-08" db="EMBL/GenBank/DDBJ databases">
        <title>Genomic Encyclopedia of Type Strains, Phase IV (KMG-V): Genome sequencing to study the core and pangenomes of soil and plant-associated prokaryotes.</title>
        <authorList>
            <person name="Whitman W."/>
        </authorList>
    </citation>
    <scope>NUCLEOTIDE SEQUENCE [LARGE SCALE GENOMIC DNA]</scope>
    <source>
        <strain evidence="1 2">34/80</strain>
    </source>
</reference>